<dbReference type="GO" id="GO:0015631">
    <property type="term" value="F:tubulin binding"/>
    <property type="evidence" value="ECO:0007669"/>
    <property type="project" value="InterPro"/>
</dbReference>
<dbReference type="PANTHER" id="PTHR12932">
    <property type="entry name" value="P25 ALPHA-RELATED"/>
    <property type="match status" value="1"/>
</dbReference>
<dbReference type="InterPro" id="IPR011992">
    <property type="entry name" value="EF-hand-dom_pair"/>
</dbReference>
<protein>
    <recommendedName>
        <fullName evidence="2">Tubulin polymerization-promoting protein homolog</fullName>
    </recommendedName>
</protein>
<feature type="region of interest" description="Disordered" evidence="3">
    <location>
        <begin position="256"/>
        <end position="298"/>
    </location>
</feature>
<comment type="caution">
    <text evidence="4">The sequence shown here is derived from an EMBL/GenBank/DDBJ whole genome shotgun (WGS) entry which is preliminary data.</text>
</comment>
<dbReference type="GO" id="GO:0046785">
    <property type="term" value="P:microtubule polymerization"/>
    <property type="evidence" value="ECO:0007669"/>
    <property type="project" value="InterPro"/>
</dbReference>
<comment type="similarity">
    <text evidence="1">Belongs to the TPPP family.</text>
</comment>
<dbReference type="Pfam" id="PF05517">
    <property type="entry name" value="p25-alpha"/>
    <property type="match status" value="1"/>
</dbReference>
<dbReference type="PANTHER" id="PTHR12932:SF9">
    <property type="entry name" value="TUBULIN POLYMERIZATION-PROMOTING PROTEIN HOMOLOG"/>
    <property type="match status" value="1"/>
</dbReference>
<feature type="compositionally biased region" description="Basic and acidic residues" evidence="3">
    <location>
        <begin position="89"/>
        <end position="121"/>
    </location>
</feature>
<evidence type="ECO:0000313" key="5">
    <source>
        <dbReference type="Proteomes" id="UP000494165"/>
    </source>
</evidence>
<dbReference type="SUPFAM" id="SSF47473">
    <property type="entry name" value="EF-hand"/>
    <property type="match status" value="1"/>
</dbReference>
<evidence type="ECO:0000256" key="2">
    <source>
        <dbReference type="ARBA" id="ARBA00069104"/>
    </source>
</evidence>
<dbReference type="GO" id="GO:0032273">
    <property type="term" value="P:positive regulation of protein polymerization"/>
    <property type="evidence" value="ECO:0007669"/>
    <property type="project" value="TreeGrafter"/>
</dbReference>
<evidence type="ECO:0000313" key="4">
    <source>
        <dbReference type="EMBL" id="CAB3381939.1"/>
    </source>
</evidence>
<accession>A0A8S1DPB0</accession>
<dbReference type="AlphaFoldDB" id="A0A8S1DPB0"/>
<feature type="compositionally biased region" description="Polar residues" evidence="3">
    <location>
        <begin position="129"/>
        <end position="138"/>
    </location>
</feature>
<dbReference type="EMBL" id="CADEPI010000253">
    <property type="protein sequence ID" value="CAB3381939.1"/>
    <property type="molecule type" value="Genomic_DNA"/>
</dbReference>
<feature type="compositionally biased region" description="Basic and acidic residues" evidence="3">
    <location>
        <begin position="261"/>
        <end position="280"/>
    </location>
</feature>
<keyword evidence="5" id="KW-1185">Reference proteome</keyword>
<feature type="compositionally biased region" description="Polar residues" evidence="3">
    <location>
        <begin position="283"/>
        <end position="292"/>
    </location>
</feature>
<feature type="region of interest" description="Disordered" evidence="3">
    <location>
        <begin position="35"/>
        <end position="141"/>
    </location>
</feature>
<sequence>MRNARSTTIYTAASLSLERTINRLEQWRRPRLIGARESQPALTNTRTRSIHAGRSLRSSPCRHRRQQQTARCQMSDEAKPAAAAPEAAKVAEKKPEAEAKPEVKPEAKPEAKPESTSDAKPEANGAANGAQTPKSTGGNKFKENFRAFSKFGDTKSDGKLITLSQSDKWMKQASVIDKNGITTTDTGIHFKKFKSLKINLADYEKFIAELAKAKKMEADDIKKKMAECGAPGLTGTASGSKVPNAVDRLTDVSRYTGSHKQRFDETGKGRGIAGRKDVKDSSGYVQGYQNKDSYSKTH</sequence>
<dbReference type="Gene3D" id="1.10.238.10">
    <property type="entry name" value="EF-hand"/>
    <property type="match status" value="1"/>
</dbReference>
<dbReference type="InterPro" id="IPR008907">
    <property type="entry name" value="TPP/p25"/>
</dbReference>
<dbReference type="OrthoDB" id="548799at2759"/>
<dbReference type="GO" id="GO:0005874">
    <property type="term" value="C:microtubule"/>
    <property type="evidence" value="ECO:0007669"/>
    <property type="project" value="TreeGrafter"/>
</dbReference>
<reference evidence="4 5" key="1">
    <citation type="submission" date="2020-04" db="EMBL/GenBank/DDBJ databases">
        <authorList>
            <person name="Alioto T."/>
            <person name="Alioto T."/>
            <person name="Gomez Garrido J."/>
        </authorList>
    </citation>
    <scope>NUCLEOTIDE SEQUENCE [LARGE SCALE GENOMIC DNA]</scope>
</reference>
<proteinExistence type="inferred from homology"/>
<dbReference type="FunFam" id="1.10.238.10:FF:000266">
    <property type="entry name" value="TPPP family protein"/>
    <property type="match status" value="1"/>
</dbReference>
<evidence type="ECO:0000256" key="1">
    <source>
        <dbReference type="ARBA" id="ARBA00010994"/>
    </source>
</evidence>
<evidence type="ECO:0000256" key="3">
    <source>
        <dbReference type="SAM" id="MobiDB-lite"/>
    </source>
</evidence>
<name>A0A8S1DPB0_9INSE</name>
<dbReference type="Proteomes" id="UP000494165">
    <property type="component" value="Unassembled WGS sequence"/>
</dbReference>
<dbReference type="GO" id="GO:0001578">
    <property type="term" value="P:microtubule bundle formation"/>
    <property type="evidence" value="ECO:0007669"/>
    <property type="project" value="TreeGrafter"/>
</dbReference>
<organism evidence="4 5">
    <name type="scientific">Cloeon dipterum</name>
    <dbReference type="NCBI Taxonomy" id="197152"/>
    <lineage>
        <taxon>Eukaryota</taxon>
        <taxon>Metazoa</taxon>
        <taxon>Ecdysozoa</taxon>
        <taxon>Arthropoda</taxon>
        <taxon>Hexapoda</taxon>
        <taxon>Insecta</taxon>
        <taxon>Pterygota</taxon>
        <taxon>Palaeoptera</taxon>
        <taxon>Ephemeroptera</taxon>
        <taxon>Pisciforma</taxon>
        <taxon>Baetidae</taxon>
        <taxon>Cloeon</taxon>
    </lineage>
</organism>
<gene>
    <name evidence="4" type="ORF">CLODIP_2_CD11143</name>
</gene>